<dbReference type="RefSeq" id="WP_035617446.1">
    <property type="nucleotide sequence ID" value="NZ_JBEWQG010000016.1"/>
</dbReference>
<comment type="caution">
    <text evidence="1">The sequence shown here is derived from an EMBL/GenBank/DDBJ whole genome shotgun (WGS) entry which is preliminary data.</text>
</comment>
<reference evidence="1 3" key="1">
    <citation type="submission" date="2014-07" db="EMBL/GenBank/DDBJ databases">
        <title>Genome of Flavobacterium hydatis DSM 2063.</title>
        <authorList>
            <person name="Pipes S.E."/>
            <person name="Stropko S.J."/>
            <person name="Newman J.D."/>
        </authorList>
    </citation>
    <scope>NUCLEOTIDE SEQUENCE [LARGE SCALE GENOMIC DNA]</scope>
    <source>
        <strain evidence="1 3">DSM 2063</strain>
    </source>
</reference>
<dbReference type="OrthoDB" id="1354274at2"/>
<dbReference type="Proteomes" id="UP000028712">
    <property type="component" value="Unassembled WGS sequence"/>
</dbReference>
<organism evidence="1 3">
    <name type="scientific">Flavobacterium hydatis</name>
    <name type="common">Cytophaga aquatilis</name>
    <dbReference type="NCBI Taxonomy" id="991"/>
    <lineage>
        <taxon>Bacteria</taxon>
        <taxon>Pseudomonadati</taxon>
        <taxon>Bacteroidota</taxon>
        <taxon>Flavobacteriia</taxon>
        <taxon>Flavobacteriales</taxon>
        <taxon>Flavobacteriaceae</taxon>
        <taxon>Flavobacterium</taxon>
    </lineage>
</organism>
<name>A0A086AUC3_FLAHY</name>
<dbReference type="STRING" id="991.IW20_00570"/>
<dbReference type="AlphaFoldDB" id="A0A086AUC3"/>
<dbReference type="Proteomes" id="UP000198424">
    <property type="component" value="Unassembled WGS sequence"/>
</dbReference>
<reference evidence="2 4" key="2">
    <citation type="submission" date="2016-11" db="EMBL/GenBank/DDBJ databases">
        <title>Whole genomes of Flavobacteriaceae.</title>
        <authorList>
            <person name="Stine C."/>
            <person name="Li C."/>
            <person name="Tadesse D."/>
        </authorList>
    </citation>
    <scope>NUCLEOTIDE SEQUENCE [LARGE SCALE GENOMIC DNA]</scope>
    <source>
        <strain evidence="2 4">ATCC 29551</strain>
    </source>
</reference>
<evidence type="ECO:0000313" key="3">
    <source>
        <dbReference type="Proteomes" id="UP000028712"/>
    </source>
</evidence>
<dbReference type="EMBL" id="JPRM01000001">
    <property type="protein sequence ID" value="KFF20287.1"/>
    <property type="molecule type" value="Genomic_DNA"/>
</dbReference>
<dbReference type="eggNOG" id="ENOG5033124">
    <property type="taxonomic scope" value="Bacteria"/>
</dbReference>
<accession>A0A086AUC3</accession>
<evidence type="ECO:0000313" key="1">
    <source>
        <dbReference type="EMBL" id="KFF20287.1"/>
    </source>
</evidence>
<protein>
    <submittedName>
        <fullName evidence="1">Uncharacterized protein</fullName>
    </submittedName>
</protein>
<keyword evidence="4" id="KW-1185">Reference proteome</keyword>
<evidence type="ECO:0000313" key="4">
    <source>
        <dbReference type="Proteomes" id="UP000198424"/>
    </source>
</evidence>
<dbReference type="EMBL" id="MUGY01000001">
    <property type="protein sequence ID" value="OXA98423.1"/>
    <property type="molecule type" value="Genomic_DNA"/>
</dbReference>
<proteinExistence type="predicted"/>
<gene>
    <name evidence="2" type="ORF">B0A62_01085</name>
    <name evidence="1" type="ORF">IW20_00570</name>
</gene>
<sequence>MREIEQIYHNDFGISFYWKNHNETLFDKIQLIFKETGFYFSVAELKDFDDLIEDSLLTNACCDECALKNKCHKFLLKTPCTQIDLAVSMEELKAIEDLVKGSLFKIELEEYVYGVGLN</sequence>
<evidence type="ECO:0000313" key="2">
    <source>
        <dbReference type="EMBL" id="OXA98423.1"/>
    </source>
</evidence>